<evidence type="ECO:0000313" key="2">
    <source>
        <dbReference type="Proteomes" id="UP000663842"/>
    </source>
</evidence>
<name>A0A819NIA7_9BILA</name>
<protein>
    <submittedName>
        <fullName evidence="1">Uncharacterized protein</fullName>
    </submittedName>
</protein>
<reference evidence="1" key="1">
    <citation type="submission" date="2021-02" db="EMBL/GenBank/DDBJ databases">
        <authorList>
            <person name="Nowell W R."/>
        </authorList>
    </citation>
    <scope>NUCLEOTIDE SEQUENCE</scope>
</reference>
<comment type="caution">
    <text evidence="1">The sequence shown here is derived from an EMBL/GenBank/DDBJ whole genome shotgun (WGS) entry which is preliminary data.</text>
</comment>
<organism evidence="1 2">
    <name type="scientific">Rotaria magnacalcarata</name>
    <dbReference type="NCBI Taxonomy" id="392030"/>
    <lineage>
        <taxon>Eukaryota</taxon>
        <taxon>Metazoa</taxon>
        <taxon>Spiralia</taxon>
        <taxon>Gnathifera</taxon>
        <taxon>Rotifera</taxon>
        <taxon>Eurotatoria</taxon>
        <taxon>Bdelloidea</taxon>
        <taxon>Philodinida</taxon>
        <taxon>Philodinidae</taxon>
        <taxon>Rotaria</taxon>
    </lineage>
</organism>
<gene>
    <name evidence="1" type="ORF">UXM345_LOCUS15974</name>
</gene>
<sequence length="129" mass="14879">MHTYNTIGNCNYSLLRVFIKKNYTYPFIRCLSSNTTDKLHEVGLLTAVKQEGNYETGQNKDNPLIQCEHVRFEHISIQLDAGASIPKHSKKAKDFQMKFNNLQERFLKKEMNCNQLLTGLSLLIGNKKN</sequence>
<proteinExistence type="predicted"/>
<dbReference type="EMBL" id="CAJOBF010001945">
    <property type="protein sequence ID" value="CAF3997484.1"/>
    <property type="molecule type" value="Genomic_DNA"/>
</dbReference>
<accession>A0A819NIA7</accession>
<evidence type="ECO:0000313" key="1">
    <source>
        <dbReference type="EMBL" id="CAF3997484.1"/>
    </source>
</evidence>
<dbReference type="AlphaFoldDB" id="A0A819NIA7"/>
<dbReference type="Proteomes" id="UP000663842">
    <property type="component" value="Unassembled WGS sequence"/>
</dbReference>